<evidence type="ECO:0000259" key="3">
    <source>
        <dbReference type="Pfam" id="PF03713"/>
    </source>
</evidence>
<feature type="domain" description="DUF305" evidence="3">
    <location>
        <begin position="83"/>
        <end position="187"/>
    </location>
</feature>
<feature type="compositionally biased region" description="Basic and acidic residues" evidence="1">
    <location>
        <begin position="50"/>
        <end position="75"/>
    </location>
</feature>
<evidence type="ECO:0000256" key="1">
    <source>
        <dbReference type="SAM" id="MobiDB-lite"/>
    </source>
</evidence>
<accession>A0A5B8NLC6</accession>
<dbReference type="EMBL" id="CP042326">
    <property type="protein sequence ID" value="QDZ39331.1"/>
    <property type="molecule type" value="Genomic_DNA"/>
</dbReference>
<sequence length="246" mass="28528">MKTNHWKDIARVTTIAVASATLVISGAALANRTGAESFAEKAHQHSPHHGNHEDHNMGDQHSPHHGNREDHDMGDHADVESELDYLVHMIPHHEEAIEAAKILRDRTERPEMQAFAEEIIETQTAEIEQIESWLEQWHPERDRATEYEPMMRDLSDLEGDELDQVFLEDMIIHHMGAVMQSRMLLQQELVENEPVGELAQDIAQAQRDEIHQMQSWLQDWFDVDSHEVMREQMHQQRHDNGNGDHH</sequence>
<name>A0A5B8NLC6_9CHRO</name>
<dbReference type="Proteomes" id="UP000318453">
    <property type="component" value="Chromosome"/>
</dbReference>
<dbReference type="OrthoDB" id="517560at2"/>
<dbReference type="InterPro" id="IPR012347">
    <property type="entry name" value="Ferritin-like"/>
</dbReference>
<evidence type="ECO:0000313" key="5">
    <source>
        <dbReference type="Proteomes" id="UP000318453"/>
    </source>
</evidence>
<dbReference type="InterPro" id="IPR005183">
    <property type="entry name" value="DUF305_CopM-like"/>
</dbReference>
<feature type="signal peptide" evidence="2">
    <location>
        <begin position="1"/>
        <end position="30"/>
    </location>
</feature>
<dbReference type="RefSeq" id="WP_146294934.1">
    <property type="nucleotide sequence ID" value="NZ_CP042326.1"/>
</dbReference>
<gene>
    <name evidence="4" type="ORF">FRE64_04950</name>
</gene>
<dbReference type="Pfam" id="PF03713">
    <property type="entry name" value="DUF305"/>
    <property type="match status" value="1"/>
</dbReference>
<dbReference type="KEGG" id="enn:FRE64_04950"/>
<dbReference type="PANTHER" id="PTHR36933">
    <property type="entry name" value="SLL0788 PROTEIN"/>
    <property type="match status" value="1"/>
</dbReference>
<evidence type="ECO:0000313" key="4">
    <source>
        <dbReference type="EMBL" id="QDZ39331.1"/>
    </source>
</evidence>
<dbReference type="PANTHER" id="PTHR36933:SF1">
    <property type="entry name" value="SLL0788 PROTEIN"/>
    <property type="match status" value="1"/>
</dbReference>
<evidence type="ECO:0000256" key="2">
    <source>
        <dbReference type="SAM" id="SignalP"/>
    </source>
</evidence>
<feature type="region of interest" description="Disordered" evidence="1">
    <location>
        <begin position="35"/>
        <end position="75"/>
    </location>
</feature>
<feature type="chain" id="PRO_5022927059" evidence="2">
    <location>
        <begin position="31"/>
        <end position="246"/>
    </location>
</feature>
<dbReference type="Gene3D" id="1.20.1260.10">
    <property type="match status" value="1"/>
</dbReference>
<reference evidence="4" key="1">
    <citation type="submission" date="2019-08" db="EMBL/GenBank/DDBJ databases">
        <title>Carotenoids and Carotenoid Binding Proteins in the Halophilic Cyanobacterium Euhalothece sp. ZM00.</title>
        <authorList>
            <person name="Cho S.M."/>
            <person name="Song J.Y."/>
            <person name="Park Y.-I."/>
        </authorList>
    </citation>
    <scope>NUCLEOTIDE SEQUENCE [LARGE SCALE GENOMIC DNA]</scope>
    <source>
        <strain evidence="4">Z-M001</strain>
    </source>
</reference>
<keyword evidence="5" id="KW-1185">Reference proteome</keyword>
<proteinExistence type="predicted"/>
<dbReference type="AlphaFoldDB" id="A0A5B8NLC6"/>
<keyword evidence="2" id="KW-0732">Signal</keyword>
<organism evidence="4 5">
    <name type="scientific">Euhalothece natronophila Z-M001</name>
    <dbReference type="NCBI Taxonomy" id="522448"/>
    <lineage>
        <taxon>Bacteria</taxon>
        <taxon>Bacillati</taxon>
        <taxon>Cyanobacteriota</taxon>
        <taxon>Cyanophyceae</taxon>
        <taxon>Oscillatoriophycideae</taxon>
        <taxon>Chroococcales</taxon>
        <taxon>Halothecacae</taxon>
        <taxon>Halothece cluster</taxon>
        <taxon>Euhalothece</taxon>
    </lineage>
</organism>
<protein>
    <submittedName>
        <fullName evidence="4">DUF305 domain-containing protein</fullName>
    </submittedName>
</protein>